<organism evidence="1 2">
    <name type="scientific">Globisporangium ultimum (strain ATCC 200006 / CBS 805.95 / DAOM BR144)</name>
    <name type="common">Pythium ultimum</name>
    <dbReference type="NCBI Taxonomy" id="431595"/>
    <lineage>
        <taxon>Eukaryota</taxon>
        <taxon>Sar</taxon>
        <taxon>Stramenopiles</taxon>
        <taxon>Oomycota</taxon>
        <taxon>Peronosporomycetes</taxon>
        <taxon>Pythiales</taxon>
        <taxon>Pythiaceae</taxon>
        <taxon>Globisporangium</taxon>
    </lineage>
</organism>
<evidence type="ECO:0008006" key="3">
    <source>
        <dbReference type="Google" id="ProtNLM"/>
    </source>
</evidence>
<reference evidence="2" key="2">
    <citation type="submission" date="2010-04" db="EMBL/GenBank/DDBJ databases">
        <authorList>
            <person name="Buell R."/>
            <person name="Hamilton J."/>
            <person name="Hostetler J."/>
        </authorList>
    </citation>
    <scope>NUCLEOTIDE SEQUENCE [LARGE SCALE GENOMIC DNA]</scope>
    <source>
        <strain evidence="2">DAOM:BR144</strain>
    </source>
</reference>
<dbReference type="Proteomes" id="UP000019132">
    <property type="component" value="Unassembled WGS sequence"/>
</dbReference>
<dbReference type="InParanoid" id="K3X296"/>
<reference evidence="2" key="1">
    <citation type="journal article" date="2010" name="Genome Biol.">
        <title>Genome sequence of the necrotrophic plant pathogen Pythium ultimum reveals original pathogenicity mechanisms and effector repertoire.</title>
        <authorList>
            <person name="Levesque C.A."/>
            <person name="Brouwer H."/>
            <person name="Cano L."/>
            <person name="Hamilton J.P."/>
            <person name="Holt C."/>
            <person name="Huitema E."/>
            <person name="Raffaele S."/>
            <person name="Robideau G.P."/>
            <person name="Thines M."/>
            <person name="Win J."/>
            <person name="Zerillo M.M."/>
            <person name="Beakes G.W."/>
            <person name="Boore J.L."/>
            <person name="Busam D."/>
            <person name="Dumas B."/>
            <person name="Ferriera S."/>
            <person name="Fuerstenberg S.I."/>
            <person name="Gachon C.M."/>
            <person name="Gaulin E."/>
            <person name="Govers F."/>
            <person name="Grenville-Briggs L."/>
            <person name="Horner N."/>
            <person name="Hostetler J."/>
            <person name="Jiang R.H."/>
            <person name="Johnson J."/>
            <person name="Krajaejun T."/>
            <person name="Lin H."/>
            <person name="Meijer H.J."/>
            <person name="Moore B."/>
            <person name="Morris P."/>
            <person name="Phuntmart V."/>
            <person name="Puiu D."/>
            <person name="Shetty J."/>
            <person name="Stajich J.E."/>
            <person name="Tripathy S."/>
            <person name="Wawra S."/>
            <person name="van West P."/>
            <person name="Whitty B.R."/>
            <person name="Coutinho P.M."/>
            <person name="Henrissat B."/>
            <person name="Martin F."/>
            <person name="Thomas P.D."/>
            <person name="Tyler B.M."/>
            <person name="De Vries R.P."/>
            <person name="Kamoun S."/>
            <person name="Yandell M."/>
            <person name="Tisserat N."/>
            <person name="Buell C.R."/>
        </authorList>
    </citation>
    <scope>NUCLEOTIDE SEQUENCE</scope>
    <source>
        <strain evidence="2">DAOM:BR144</strain>
    </source>
</reference>
<keyword evidence="2" id="KW-1185">Reference proteome</keyword>
<dbReference type="AlphaFoldDB" id="K3X296"/>
<name>K3X296_GLOUD</name>
<protein>
    <recommendedName>
        <fullName evidence="3">DEP domain-containing protein</fullName>
    </recommendedName>
</protein>
<evidence type="ECO:0000313" key="1">
    <source>
        <dbReference type="EnsemblProtists" id="PYU1_T011345"/>
    </source>
</evidence>
<dbReference type="STRING" id="431595.K3X296"/>
<sequence>MWDILYPEKEKYPNSNNNHLRVFETVIAGTRPEVDPTLHPGLRELLTNSWHQDHWRRPSTQTIVQTLERIQEETAASFAQELSEELQQDAVLFKVDEMVVGSVTGECCGYKMRAMESVASVSEAIRLGNMLMSAGFLHHVKHTKAFEHNDSSYFFDEHNIRLCQPFAILEVDRSTNSEDGTVASNDSSPALTSPGWLEQHFIVSKKDRLETRSLHHNIDMSNVDAPQFCEGGSSSGVSAQGGCGCRRLGQRLQHQKSTKRLFKKKHVAIPEDSVLTATLLGQDGMSIDTNSGG</sequence>
<dbReference type="Gene3D" id="1.10.510.10">
    <property type="entry name" value="Transferase(Phosphotransferase) domain 1"/>
    <property type="match status" value="1"/>
</dbReference>
<dbReference type="VEuPathDB" id="FungiDB:PYU1_G011320"/>
<dbReference type="EnsemblProtists" id="PYU1_T011345">
    <property type="protein sequence ID" value="PYU1_T011345"/>
    <property type="gene ID" value="PYU1_G011320"/>
</dbReference>
<dbReference type="InterPro" id="IPR036388">
    <property type="entry name" value="WH-like_DNA-bd_sf"/>
</dbReference>
<dbReference type="Gene3D" id="1.10.10.10">
    <property type="entry name" value="Winged helix-like DNA-binding domain superfamily/Winged helix DNA-binding domain"/>
    <property type="match status" value="1"/>
</dbReference>
<proteinExistence type="predicted"/>
<dbReference type="eggNOG" id="KOG0192">
    <property type="taxonomic scope" value="Eukaryota"/>
</dbReference>
<evidence type="ECO:0000313" key="2">
    <source>
        <dbReference type="Proteomes" id="UP000019132"/>
    </source>
</evidence>
<dbReference type="HOGENOM" id="CLU_054877_0_0_1"/>
<dbReference type="EMBL" id="GL376562">
    <property type="status" value="NOT_ANNOTATED_CDS"/>
    <property type="molecule type" value="Genomic_DNA"/>
</dbReference>
<accession>K3X296</accession>
<reference evidence="1" key="3">
    <citation type="submission" date="2015-02" db="UniProtKB">
        <authorList>
            <consortium name="EnsemblProtists"/>
        </authorList>
    </citation>
    <scope>IDENTIFICATION</scope>
    <source>
        <strain evidence="1">DAOM BR144</strain>
    </source>
</reference>